<dbReference type="EMBL" id="CADCTU010000590">
    <property type="protein sequence ID" value="CAA9335191.1"/>
    <property type="molecule type" value="Genomic_DNA"/>
</dbReference>
<organism evidence="3">
    <name type="scientific">uncultured Gemmatimonadaceae bacterium</name>
    <dbReference type="NCBI Taxonomy" id="246130"/>
    <lineage>
        <taxon>Bacteria</taxon>
        <taxon>Pseudomonadati</taxon>
        <taxon>Gemmatimonadota</taxon>
        <taxon>Gemmatimonadia</taxon>
        <taxon>Gemmatimonadales</taxon>
        <taxon>Gemmatimonadaceae</taxon>
        <taxon>environmental samples</taxon>
    </lineage>
</organism>
<accession>A0A6J4LL21</accession>
<dbReference type="SUPFAM" id="SSF49478">
    <property type="entry name" value="Cna protein B-type domain"/>
    <property type="match status" value="1"/>
</dbReference>
<dbReference type="InterPro" id="IPR013783">
    <property type="entry name" value="Ig-like_fold"/>
</dbReference>
<keyword evidence="1" id="KW-0732">Signal</keyword>
<evidence type="ECO:0000313" key="3">
    <source>
        <dbReference type="EMBL" id="CAA9335191.1"/>
    </source>
</evidence>
<protein>
    <recommendedName>
        <fullName evidence="2">DUF4382 domain-containing protein</fullName>
    </recommendedName>
</protein>
<dbReference type="PROSITE" id="PS51257">
    <property type="entry name" value="PROKAR_LIPOPROTEIN"/>
    <property type="match status" value="1"/>
</dbReference>
<dbReference type="Pfam" id="PF14321">
    <property type="entry name" value="DUF4382"/>
    <property type="match status" value="1"/>
</dbReference>
<proteinExistence type="predicted"/>
<feature type="chain" id="PRO_5027075407" description="DUF4382 domain-containing protein" evidence="1">
    <location>
        <begin position="24"/>
        <end position="309"/>
    </location>
</feature>
<gene>
    <name evidence="3" type="ORF">AVDCRST_MAG11-2660</name>
</gene>
<dbReference type="AlphaFoldDB" id="A0A6J4LL21"/>
<name>A0A6J4LL21_9BACT</name>
<evidence type="ECO:0000256" key="1">
    <source>
        <dbReference type="SAM" id="SignalP"/>
    </source>
</evidence>
<reference evidence="3" key="1">
    <citation type="submission" date="2020-02" db="EMBL/GenBank/DDBJ databases">
        <authorList>
            <person name="Meier V. D."/>
        </authorList>
    </citation>
    <scope>NUCLEOTIDE SEQUENCE</scope>
    <source>
        <strain evidence="3">AVDCRST_MAG11</strain>
    </source>
</reference>
<feature type="domain" description="DUF4382" evidence="2">
    <location>
        <begin position="34"/>
        <end position="192"/>
    </location>
</feature>
<dbReference type="Gene3D" id="2.60.40.10">
    <property type="entry name" value="Immunoglobulins"/>
    <property type="match status" value="1"/>
</dbReference>
<dbReference type="InterPro" id="IPR025491">
    <property type="entry name" value="DUF4382"/>
</dbReference>
<feature type="signal peptide" evidence="1">
    <location>
        <begin position="1"/>
        <end position="23"/>
    </location>
</feature>
<evidence type="ECO:0000259" key="2">
    <source>
        <dbReference type="Pfam" id="PF14321"/>
    </source>
</evidence>
<sequence>MQNRWLKLIGTPLVLGTAALVTACSDAGTGAGRGSLNLAITDAPFPYDEVARADVYVVRIDAKQEEASEADAADGAAEAHQDGDEDRRTGWVTLATPNQAINLLELQHGKMANLGGQSLPTGEYKGFRLVIDPSKSSVTLKDGTKADIKWPSAAQTGIKVKLEEPIAVTAGETLMVIDFDLAGSFVMRGNSIKQNGLLFKPVVRGVASDVAGAIGGTVRGDSATGAVMANAQVQLWTTLADTAVVTNAPLATAATDAAGAYRVAALLPGTYALRVVPADTTKHTNGLVPSVTVATGATAAGDVVLPTKK</sequence>